<proteinExistence type="predicted"/>
<evidence type="ECO:0000313" key="3">
    <source>
        <dbReference type="Proteomes" id="UP000076727"/>
    </source>
</evidence>
<keyword evidence="3" id="KW-1185">Reference proteome</keyword>
<feature type="region of interest" description="Disordered" evidence="1">
    <location>
        <begin position="113"/>
        <end position="138"/>
    </location>
</feature>
<sequence>MAAMPSQRSKPEVRSGEQRNVEEGSCIIQTILATENEPTTTAHESTADAQTEIVWNDEEIWETSSTADEREFVIGLAKRRAARDDAGSDSMEAWETSTTIEEAEMITGCSLRRDPYDEWQPSHSRASSGSTASSTSIMTISDVDTSPASVRARAWANVSAVLSSRLCREQELACPDL</sequence>
<feature type="compositionally biased region" description="Low complexity" evidence="1">
    <location>
        <begin position="122"/>
        <end position="138"/>
    </location>
</feature>
<accession>A0A165MWX0</accession>
<feature type="region of interest" description="Disordered" evidence="1">
    <location>
        <begin position="1"/>
        <end position="24"/>
    </location>
</feature>
<organism evidence="2 3">
    <name type="scientific">Daedalea quercina L-15889</name>
    <dbReference type="NCBI Taxonomy" id="1314783"/>
    <lineage>
        <taxon>Eukaryota</taxon>
        <taxon>Fungi</taxon>
        <taxon>Dikarya</taxon>
        <taxon>Basidiomycota</taxon>
        <taxon>Agaricomycotina</taxon>
        <taxon>Agaricomycetes</taxon>
        <taxon>Polyporales</taxon>
        <taxon>Fomitopsis</taxon>
    </lineage>
</organism>
<name>A0A165MWX0_9APHY</name>
<dbReference type="AlphaFoldDB" id="A0A165MWX0"/>
<evidence type="ECO:0000256" key="1">
    <source>
        <dbReference type="SAM" id="MobiDB-lite"/>
    </source>
</evidence>
<protein>
    <submittedName>
        <fullName evidence="2">Uncharacterized protein</fullName>
    </submittedName>
</protein>
<gene>
    <name evidence="2" type="ORF">DAEQUDRAFT_798251</name>
</gene>
<reference evidence="2 3" key="1">
    <citation type="journal article" date="2016" name="Mol. Biol. Evol.">
        <title>Comparative Genomics of Early-Diverging Mushroom-Forming Fungi Provides Insights into the Origins of Lignocellulose Decay Capabilities.</title>
        <authorList>
            <person name="Nagy L.G."/>
            <person name="Riley R."/>
            <person name="Tritt A."/>
            <person name="Adam C."/>
            <person name="Daum C."/>
            <person name="Floudas D."/>
            <person name="Sun H."/>
            <person name="Yadav J.S."/>
            <person name="Pangilinan J."/>
            <person name="Larsson K.H."/>
            <person name="Matsuura K."/>
            <person name="Barry K."/>
            <person name="Labutti K."/>
            <person name="Kuo R."/>
            <person name="Ohm R.A."/>
            <person name="Bhattacharya S.S."/>
            <person name="Shirouzu T."/>
            <person name="Yoshinaga Y."/>
            <person name="Martin F.M."/>
            <person name="Grigoriev I.V."/>
            <person name="Hibbett D.S."/>
        </authorList>
    </citation>
    <scope>NUCLEOTIDE SEQUENCE [LARGE SCALE GENOMIC DNA]</scope>
    <source>
        <strain evidence="2 3">L-15889</strain>
    </source>
</reference>
<dbReference type="EMBL" id="KV429093">
    <property type="protein sequence ID" value="KZT66227.1"/>
    <property type="molecule type" value="Genomic_DNA"/>
</dbReference>
<evidence type="ECO:0000313" key="2">
    <source>
        <dbReference type="EMBL" id="KZT66227.1"/>
    </source>
</evidence>
<feature type="compositionally biased region" description="Basic and acidic residues" evidence="1">
    <location>
        <begin position="9"/>
        <end position="22"/>
    </location>
</feature>
<dbReference type="Proteomes" id="UP000076727">
    <property type="component" value="Unassembled WGS sequence"/>
</dbReference>